<evidence type="ECO:0000313" key="3">
    <source>
        <dbReference type="Proteomes" id="UP001194468"/>
    </source>
</evidence>
<feature type="compositionally biased region" description="Low complexity" evidence="1">
    <location>
        <begin position="85"/>
        <end position="96"/>
    </location>
</feature>
<comment type="caution">
    <text evidence="2">The sequence shown here is derived from an EMBL/GenBank/DDBJ whole genome shotgun (WGS) entry which is preliminary data.</text>
</comment>
<keyword evidence="3" id="KW-1185">Reference proteome</keyword>
<reference evidence="2" key="1">
    <citation type="submission" date="2019-10" db="EMBL/GenBank/DDBJ databases">
        <authorList>
            <consortium name="DOE Joint Genome Institute"/>
            <person name="Kuo A."/>
            <person name="Miyauchi S."/>
            <person name="Kiss E."/>
            <person name="Drula E."/>
            <person name="Kohler A."/>
            <person name="Sanchez-Garcia M."/>
            <person name="Andreopoulos B."/>
            <person name="Barry K.W."/>
            <person name="Bonito G."/>
            <person name="Buee M."/>
            <person name="Carver A."/>
            <person name="Chen C."/>
            <person name="Cichocki N."/>
            <person name="Clum A."/>
            <person name="Culley D."/>
            <person name="Crous P.W."/>
            <person name="Fauchery L."/>
            <person name="Girlanda M."/>
            <person name="Hayes R."/>
            <person name="Keri Z."/>
            <person name="LaButti K."/>
            <person name="Lipzen A."/>
            <person name="Lombard V."/>
            <person name="Magnuson J."/>
            <person name="Maillard F."/>
            <person name="Morin E."/>
            <person name="Murat C."/>
            <person name="Nolan M."/>
            <person name="Ohm R."/>
            <person name="Pangilinan J."/>
            <person name="Pereira M."/>
            <person name="Perotto S."/>
            <person name="Peter M."/>
            <person name="Riley R."/>
            <person name="Sitrit Y."/>
            <person name="Stielow B."/>
            <person name="Szollosi G."/>
            <person name="Zifcakova L."/>
            <person name="Stursova M."/>
            <person name="Spatafora J.W."/>
            <person name="Tedersoo L."/>
            <person name="Vaario L.-M."/>
            <person name="Yamada A."/>
            <person name="Yan M."/>
            <person name="Wang P."/>
            <person name="Xu J."/>
            <person name="Bruns T."/>
            <person name="Baldrian P."/>
            <person name="Vilgalys R."/>
            <person name="Henrissat B."/>
            <person name="Grigoriev I.V."/>
            <person name="Hibbett D."/>
            <person name="Nagy L.G."/>
            <person name="Martin F.M."/>
        </authorList>
    </citation>
    <scope>NUCLEOTIDE SEQUENCE</scope>
    <source>
        <strain evidence="2">BED1</strain>
    </source>
</reference>
<sequence>MAKDKSSAKLTSNAVRHNPINRPSGPQIFSQSFEDLGQTRDYTPTSSPDTPTPSTPVFTAPRNLLPDVPQLPPVPQDPTPPSKNTTPITAPLLTPTNKAPSVTPPGTPMQTALSTPLPTPMSNLSDRELLSSFLEVKEVNRRMTVNPTNVLMSKLSKYTPLPDHGFPAIHLASPGQLIEDLNSGTLQEWINVDTPKLVARVFDYDGGDPTRMNPIITTQIKKVVDEISTAYNAHDCNCGVYPPAPVNGYPLNSCPNVFLIHAISPEVKEIILNRRVWSSAHITFEARPLVERTLPSLLFNLVGLTTNNPECAREIVQQTWNDSETRHQMAVILHESDPRFKDKETFPLLEHYLGAFIESVETELLDYKSAGGVATPRFNILSESPTASVHAWSNLRQFLAALPYTTSLYGVGSASRLFHCTLCHSVSHPRGLCEFPNAPFWNGPAADNKAGTRGKGKGRKALTHSTLELKAKPVSYGRAGTQPPISLKLRMWGIALAYYEMVRPHILTLPEVGEGSQQATGAPLDDDRGVTVGGTASADNGPQAHNPRNYHNQREGGSSLPCNGPQAINPPPDDNPRNTPPPVPAPDADRIVSPDHNNTVPRTRTTEPTNTRANILLATLNIKDSSAKNKLVYYAYKKPT</sequence>
<organism evidence="2 3">
    <name type="scientific">Boletus edulis BED1</name>
    <dbReference type="NCBI Taxonomy" id="1328754"/>
    <lineage>
        <taxon>Eukaryota</taxon>
        <taxon>Fungi</taxon>
        <taxon>Dikarya</taxon>
        <taxon>Basidiomycota</taxon>
        <taxon>Agaricomycotina</taxon>
        <taxon>Agaricomycetes</taxon>
        <taxon>Agaricomycetidae</taxon>
        <taxon>Boletales</taxon>
        <taxon>Boletineae</taxon>
        <taxon>Boletaceae</taxon>
        <taxon>Boletoideae</taxon>
        <taxon>Boletus</taxon>
    </lineage>
</organism>
<feature type="compositionally biased region" description="Low complexity" evidence="1">
    <location>
        <begin position="597"/>
        <end position="611"/>
    </location>
</feature>
<evidence type="ECO:0000256" key="1">
    <source>
        <dbReference type="SAM" id="MobiDB-lite"/>
    </source>
</evidence>
<dbReference type="EMBL" id="WHUW01000008">
    <property type="protein sequence ID" value="KAF8442916.1"/>
    <property type="molecule type" value="Genomic_DNA"/>
</dbReference>
<feature type="compositionally biased region" description="Pro residues" evidence="1">
    <location>
        <begin position="568"/>
        <end position="585"/>
    </location>
</feature>
<protein>
    <submittedName>
        <fullName evidence="2">Uncharacterized protein</fullName>
    </submittedName>
</protein>
<dbReference type="AlphaFoldDB" id="A0AAD4BXH8"/>
<dbReference type="Proteomes" id="UP001194468">
    <property type="component" value="Unassembled WGS sequence"/>
</dbReference>
<gene>
    <name evidence="2" type="ORF">L210DRAFT_933984</name>
</gene>
<reference evidence="2" key="2">
    <citation type="journal article" date="2020" name="Nat. Commun.">
        <title>Large-scale genome sequencing of mycorrhizal fungi provides insights into the early evolution of symbiotic traits.</title>
        <authorList>
            <person name="Miyauchi S."/>
            <person name="Kiss E."/>
            <person name="Kuo A."/>
            <person name="Drula E."/>
            <person name="Kohler A."/>
            <person name="Sanchez-Garcia M."/>
            <person name="Morin E."/>
            <person name="Andreopoulos B."/>
            <person name="Barry K.W."/>
            <person name="Bonito G."/>
            <person name="Buee M."/>
            <person name="Carver A."/>
            <person name="Chen C."/>
            <person name="Cichocki N."/>
            <person name="Clum A."/>
            <person name="Culley D."/>
            <person name="Crous P.W."/>
            <person name="Fauchery L."/>
            <person name="Girlanda M."/>
            <person name="Hayes R.D."/>
            <person name="Keri Z."/>
            <person name="LaButti K."/>
            <person name="Lipzen A."/>
            <person name="Lombard V."/>
            <person name="Magnuson J."/>
            <person name="Maillard F."/>
            <person name="Murat C."/>
            <person name="Nolan M."/>
            <person name="Ohm R.A."/>
            <person name="Pangilinan J."/>
            <person name="Pereira M.F."/>
            <person name="Perotto S."/>
            <person name="Peter M."/>
            <person name="Pfister S."/>
            <person name="Riley R."/>
            <person name="Sitrit Y."/>
            <person name="Stielow J.B."/>
            <person name="Szollosi G."/>
            <person name="Zifcakova L."/>
            <person name="Stursova M."/>
            <person name="Spatafora J.W."/>
            <person name="Tedersoo L."/>
            <person name="Vaario L.M."/>
            <person name="Yamada A."/>
            <person name="Yan M."/>
            <person name="Wang P."/>
            <person name="Xu J."/>
            <person name="Bruns T."/>
            <person name="Baldrian P."/>
            <person name="Vilgalys R."/>
            <person name="Dunand C."/>
            <person name="Henrissat B."/>
            <person name="Grigoriev I.V."/>
            <person name="Hibbett D."/>
            <person name="Nagy L.G."/>
            <person name="Martin F.M."/>
        </authorList>
    </citation>
    <scope>NUCLEOTIDE SEQUENCE</scope>
    <source>
        <strain evidence="2">BED1</strain>
    </source>
</reference>
<proteinExistence type="predicted"/>
<name>A0AAD4BXH8_BOLED</name>
<evidence type="ECO:0000313" key="2">
    <source>
        <dbReference type="EMBL" id="KAF8442916.1"/>
    </source>
</evidence>
<feature type="region of interest" description="Disordered" evidence="1">
    <location>
        <begin position="1"/>
        <end position="107"/>
    </location>
</feature>
<accession>A0AAD4BXH8</accession>
<feature type="compositionally biased region" description="Pro residues" evidence="1">
    <location>
        <begin position="69"/>
        <end position="81"/>
    </location>
</feature>
<feature type="region of interest" description="Disordered" evidence="1">
    <location>
        <begin position="514"/>
        <end position="611"/>
    </location>
</feature>